<dbReference type="SUPFAM" id="SSF52777">
    <property type="entry name" value="CoA-dependent acyltransferases"/>
    <property type="match status" value="2"/>
</dbReference>
<dbReference type="GO" id="GO:0001666">
    <property type="term" value="P:response to hypoxia"/>
    <property type="evidence" value="ECO:0007669"/>
    <property type="project" value="TreeGrafter"/>
</dbReference>
<dbReference type="RefSeq" id="WP_075124102.1">
    <property type="nucleotide sequence ID" value="NZ_MSIE01000004.1"/>
</dbReference>
<keyword evidence="15" id="KW-1185">Reference proteome</keyword>
<dbReference type="InterPro" id="IPR004255">
    <property type="entry name" value="O-acyltransferase_WSD1_N"/>
</dbReference>
<evidence type="ECO:0000256" key="5">
    <source>
        <dbReference type="ARBA" id="ARBA00022516"/>
    </source>
</evidence>
<evidence type="ECO:0000256" key="8">
    <source>
        <dbReference type="ARBA" id="ARBA00023098"/>
    </source>
</evidence>
<comment type="pathway">
    <text evidence="2">Lipid metabolism.</text>
</comment>
<feature type="domain" description="O-acyltransferase WSD1 C-terminal" evidence="13">
    <location>
        <begin position="313"/>
        <end position="458"/>
    </location>
</feature>
<keyword evidence="5 11" id="KW-0444">Lipid biosynthesis</keyword>
<dbReference type="NCBIfam" id="TIGR02946">
    <property type="entry name" value="acyl_WS_DGAT"/>
    <property type="match status" value="1"/>
</dbReference>
<dbReference type="PANTHER" id="PTHR31650:SF1">
    <property type="entry name" value="WAX ESTER SYNTHASE_DIACYLGLYCEROL ACYLTRANSFERASE 4-RELATED"/>
    <property type="match status" value="1"/>
</dbReference>
<evidence type="ECO:0000256" key="10">
    <source>
        <dbReference type="ARBA" id="ARBA00048109"/>
    </source>
</evidence>
<dbReference type="OrthoDB" id="9810950at2"/>
<comment type="pathway">
    <text evidence="1 11">Glycerolipid metabolism; triacylglycerol biosynthesis.</text>
</comment>
<comment type="caution">
    <text evidence="14">The sequence shown here is derived from an EMBL/GenBank/DDBJ whole genome shotgun (WGS) entry which is preliminary data.</text>
</comment>
<evidence type="ECO:0000256" key="3">
    <source>
        <dbReference type="ARBA" id="ARBA00009587"/>
    </source>
</evidence>
<evidence type="ECO:0000256" key="7">
    <source>
        <dbReference type="ARBA" id="ARBA00022798"/>
    </source>
</evidence>
<dbReference type="AlphaFoldDB" id="A0A1Q8CX94"/>
<comment type="similarity">
    <text evidence="3 11">Belongs to the long-chain O-acyltransferase family.</text>
</comment>
<dbReference type="EMBL" id="MSIE01000004">
    <property type="protein sequence ID" value="OLF18977.1"/>
    <property type="molecule type" value="Genomic_DNA"/>
</dbReference>
<reference evidence="14 15" key="1">
    <citation type="submission" date="2016-12" db="EMBL/GenBank/DDBJ databases">
        <title>The draft genome sequence of Actinophytocola sp. 11-183.</title>
        <authorList>
            <person name="Wang W."/>
            <person name="Yuan L."/>
        </authorList>
    </citation>
    <scope>NUCLEOTIDE SEQUENCE [LARGE SCALE GENOMIC DNA]</scope>
    <source>
        <strain evidence="14 15">11-183</strain>
    </source>
</reference>
<comment type="catalytic activity">
    <reaction evidence="10 11">
        <text>an acyl-CoA + a 1,2-diacyl-sn-glycerol = a triacyl-sn-glycerol + CoA</text>
        <dbReference type="Rhea" id="RHEA:10868"/>
        <dbReference type="ChEBI" id="CHEBI:17815"/>
        <dbReference type="ChEBI" id="CHEBI:57287"/>
        <dbReference type="ChEBI" id="CHEBI:58342"/>
        <dbReference type="ChEBI" id="CHEBI:64615"/>
        <dbReference type="EC" id="2.3.1.20"/>
    </reaction>
</comment>
<dbReference type="GO" id="GO:0071731">
    <property type="term" value="P:response to nitric oxide"/>
    <property type="evidence" value="ECO:0007669"/>
    <property type="project" value="TreeGrafter"/>
</dbReference>
<keyword evidence="8 11" id="KW-0443">Lipid metabolism</keyword>
<evidence type="ECO:0000256" key="6">
    <source>
        <dbReference type="ARBA" id="ARBA00022679"/>
    </source>
</evidence>
<accession>A0A1Q8CX94</accession>
<dbReference type="GO" id="GO:0006071">
    <property type="term" value="P:glycerol metabolic process"/>
    <property type="evidence" value="ECO:0007669"/>
    <property type="project" value="UniProtKB-KW"/>
</dbReference>
<feature type="domain" description="O-acyltransferase WSD1-like N-terminal" evidence="12">
    <location>
        <begin position="7"/>
        <end position="267"/>
    </location>
</feature>
<keyword evidence="9 11" id="KW-0012">Acyltransferase</keyword>
<sequence length="463" mass="50802">MAVMPVTDSMFLLAEAREHPMHVGGLQLFELPEGAGPEYVGEFHRRLLDLVDVRPLFRRRPRGPVNVLGNFAWSNDDQLDLEYHVRLSGLPRPGRVRELLELTSRLHGSLLDRHRPLWEFTVIEGLEGNRFATYSKIHHALLDGVSALRLLQSSLSEDPNDMNVRPPWSPRVRTDVFGRTRSTEDESVDPFRALSALAKDVVGLGSAAARVVNEAFREQSATLAFQAPKTMFNAPITGARRFAAQGWPLERLRAVGRAAGGTMNDVMLAMCAGALRQYLLDLGALPDKPLVAAVPMSLRTRQPRALTETSLGGNALGLILCDLATDDPDPAGRLATIHDSMLRGKQVYQGMSRLQITALSAIPLIPLAIGTIPGMTRVTPPAFNVLISNVPGPRKQLYWNGARMQGVYPLSIPYEGQALNITVTSYGDSLEFGLTGCRRTVPSLQRLLGLLEESLTDLEKALT</sequence>
<evidence type="ECO:0000256" key="9">
    <source>
        <dbReference type="ARBA" id="ARBA00023315"/>
    </source>
</evidence>
<evidence type="ECO:0000313" key="15">
    <source>
        <dbReference type="Proteomes" id="UP000185596"/>
    </source>
</evidence>
<gene>
    <name evidence="14" type="ORF">BU204_03725</name>
</gene>
<dbReference type="Pfam" id="PF06974">
    <property type="entry name" value="WS_DGAT_C"/>
    <property type="match status" value="1"/>
</dbReference>
<evidence type="ECO:0000256" key="4">
    <source>
        <dbReference type="ARBA" id="ARBA00013244"/>
    </source>
</evidence>
<organism evidence="14 15">
    <name type="scientific">Actinophytocola xanthii</name>
    <dbReference type="NCBI Taxonomy" id="1912961"/>
    <lineage>
        <taxon>Bacteria</taxon>
        <taxon>Bacillati</taxon>
        <taxon>Actinomycetota</taxon>
        <taxon>Actinomycetes</taxon>
        <taxon>Pseudonocardiales</taxon>
        <taxon>Pseudonocardiaceae</taxon>
    </lineage>
</organism>
<evidence type="ECO:0000256" key="2">
    <source>
        <dbReference type="ARBA" id="ARBA00005189"/>
    </source>
</evidence>
<dbReference type="InterPro" id="IPR045034">
    <property type="entry name" value="O-acyltransferase_WSD1-like"/>
</dbReference>
<evidence type="ECO:0000259" key="12">
    <source>
        <dbReference type="Pfam" id="PF03007"/>
    </source>
</evidence>
<proteinExistence type="inferred from homology"/>
<dbReference type="GO" id="GO:0051701">
    <property type="term" value="P:biological process involved in interaction with host"/>
    <property type="evidence" value="ECO:0007669"/>
    <property type="project" value="TreeGrafter"/>
</dbReference>
<keyword evidence="7 11" id="KW-0319">Glycerol metabolism</keyword>
<evidence type="ECO:0000256" key="1">
    <source>
        <dbReference type="ARBA" id="ARBA00004771"/>
    </source>
</evidence>
<dbReference type="STRING" id="1912961.BU204_03725"/>
<dbReference type="Pfam" id="PF03007">
    <property type="entry name" value="WS_DGAT_cat"/>
    <property type="match status" value="1"/>
</dbReference>
<name>A0A1Q8CX94_9PSEU</name>
<dbReference type="EC" id="2.3.1.20" evidence="4 11"/>
<dbReference type="GO" id="GO:0019432">
    <property type="term" value="P:triglyceride biosynthetic process"/>
    <property type="evidence" value="ECO:0007669"/>
    <property type="project" value="UniProtKB-UniPathway"/>
</dbReference>
<evidence type="ECO:0000259" key="13">
    <source>
        <dbReference type="Pfam" id="PF06974"/>
    </source>
</evidence>
<protein>
    <recommendedName>
        <fullName evidence="4 11">Diacylglycerol O-acyltransferase</fullName>
        <ecNumber evidence="4 11">2.3.1.20</ecNumber>
    </recommendedName>
</protein>
<dbReference type="GO" id="GO:0005886">
    <property type="term" value="C:plasma membrane"/>
    <property type="evidence" value="ECO:0007669"/>
    <property type="project" value="TreeGrafter"/>
</dbReference>
<evidence type="ECO:0000256" key="11">
    <source>
        <dbReference type="RuleBase" id="RU361241"/>
    </source>
</evidence>
<dbReference type="InterPro" id="IPR014292">
    <property type="entry name" value="Acyl_transf_WS/DGAT"/>
</dbReference>
<dbReference type="Proteomes" id="UP000185596">
    <property type="component" value="Unassembled WGS sequence"/>
</dbReference>
<dbReference type="UniPathway" id="UPA00282"/>
<dbReference type="PANTHER" id="PTHR31650">
    <property type="entry name" value="O-ACYLTRANSFERASE (WSD1-LIKE) FAMILY PROTEIN"/>
    <property type="match status" value="1"/>
</dbReference>
<evidence type="ECO:0000313" key="14">
    <source>
        <dbReference type="EMBL" id="OLF18977.1"/>
    </source>
</evidence>
<keyword evidence="6 11" id="KW-0808">Transferase</keyword>
<dbReference type="GO" id="GO:0004144">
    <property type="term" value="F:diacylglycerol O-acyltransferase activity"/>
    <property type="evidence" value="ECO:0007669"/>
    <property type="project" value="UniProtKB-EC"/>
</dbReference>
<dbReference type="InterPro" id="IPR009721">
    <property type="entry name" value="O-acyltransferase_WSD1_C"/>
</dbReference>